<accession>A0AAJ5Z0T4</accession>
<protein>
    <recommendedName>
        <fullName evidence="6">Alpha/beta hydrolase family protein</fullName>
    </recommendedName>
</protein>
<feature type="region of interest" description="Disordered" evidence="3">
    <location>
        <begin position="1"/>
        <end position="51"/>
    </location>
</feature>
<evidence type="ECO:0000313" key="4">
    <source>
        <dbReference type="EMBL" id="WFD15898.1"/>
    </source>
</evidence>
<proteinExistence type="predicted"/>
<evidence type="ECO:0000256" key="1">
    <source>
        <dbReference type="ARBA" id="ARBA00047591"/>
    </source>
</evidence>
<feature type="compositionally biased region" description="Polar residues" evidence="3">
    <location>
        <begin position="1"/>
        <end position="15"/>
    </location>
</feature>
<organism evidence="4 5">
    <name type="scientific">Malassezia arunalokei</name>
    <dbReference type="NCBI Taxonomy" id="1514897"/>
    <lineage>
        <taxon>Eukaryota</taxon>
        <taxon>Fungi</taxon>
        <taxon>Dikarya</taxon>
        <taxon>Basidiomycota</taxon>
        <taxon>Ustilaginomycotina</taxon>
        <taxon>Malasseziomycetes</taxon>
        <taxon>Malasseziales</taxon>
        <taxon>Malasseziaceae</taxon>
        <taxon>Malassezia</taxon>
    </lineage>
</organism>
<evidence type="ECO:0000313" key="5">
    <source>
        <dbReference type="Proteomes" id="UP001217582"/>
    </source>
</evidence>
<dbReference type="EMBL" id="CP119918">
    <property type="protein sequence ID" value="WFD15898.1"/>
    <property type="molecule type" value="Genomic_DNA"/>
</dbReference>
<gene>
    <name evidence="4" type="ORF">MARU1_001924</name>
</gene>
<keyword evidence="5" id="KW-1185">Reference proteome</keyword>
<evidence type="ECO:0000256" key="2">
    <source>
        <dbReference type="ARBA" id="ARBA00048461"/>
    </source>
</evidence>
<dbReference type="InterPro" id="IPR029058">
    <property type="entry name" value="AB_hydrolase_fold"/>
</dbReference>
<evidence type="ECO:0008006" key="6">
    <source>
        <dbReference type="Google" id="ProtNLM"/>
    </source>
</evidence>
<reference evidence="4 5" key="1">
    <citation type="submission" date="2023-03" db="EMBL/GenBank/DDBJ databases">
        <title>Mating type loci evolution in Malassezia.</title>
        <authorList>
            <person name="Coelho M.A."/>
        </authorList>
    </citation>
    <scope>NUCLEOTIDE SEQUENCE [LARGE SCALE GENOMIC DNA]</scope>
    <source>
        <strain evidence="4 5">CBS 13387</strain>
    </source>
</reference>
<dbReference type="Gene3D" id="3.40.50.1820">
    <property type="entry name" value="alpha/beta hydrolase"/>
    <property type="match status" value="1"/>
</dbReference>
<dbReference type="Proteomes" id="UP001217582">
    <property type="component" value="Chromosome 3"/>
</dbReference>
<dbReference type="PANTHER" id="PTHR47381:SF3">
    <property type="entry name" value="ALPHA_BETA-HYDROLASES SUPERFAMILY PROTEIN"/>
    <property type="match status" value="1"/>
</dbReference>
<name>A0AAJ5Z0T4_9BASI</name>
<sequence length="362" mass="40213">MTTMWKNLFSKSSSKNRQHQQPPPQTEHSAPVHHAQQPRAARQDVGMPGSSLPMYAQPTKKHKVDPPSCTTIDVAGTPVNVYGLSELSRGSHGGAPEVCITFHMHGRTGSARRENDLVCELWQNAVGEREGLQGARRVRDLLIVSFDQRNHGHRTTNELGQRTWKEGNATHGIDQYAMYHGTAMDVSYLMDLLPAYLFPNGERIVSLFAVTGKSMGGHAAWHVLAHDPRVRVGVPFIGMPDYEKLLAQRTKTSNVNDGPPVVPDTLRALIRQIDPAKQPYREASSSNPFYGKKICICCGEDDKLVRFSFSEEFIRGLVVAPPNSEEGRRSLEVFVQPNTGHKVTSEMLALGGRWLAQWALAY</sequence>
<dbReference type="PANTHER" id="PTHR47381">
    <property type="entry name" value="ALPHA/BETA-HYDROLASES SUPERFAMILY PROTEIN"/>
    <property type="match status" value="1"/>
</dbReference>
<dbReference type="AlphaFoldDB" id="A0AAJ5Z0T4"/>
<dbReference type="SUPFAM" id="SSF53474">
    <property type="entry name" value="alpha/beta-Hydrolases"/>
    <property type="match status" value="1"/>
</dbReference>
<evidence type="ECO:0000256" key="3">
    <source>
        <dbReference type="SAM" id="MobiDB-lite"/>
    </source>
</evidence>
<comment type="catalytic activity">
    <reaction evidence="1">
        <text>a diacylglycerol + H2O = a monoacylglycerol + a fatty acid + H(+)</text>
        <dbReference type="Rhea" id="RHEA:32731"/>
        <dbReference type="ChEBI" id="CHEBI:15377"/>
        <dbReference type="ChEBI" id="CHEBI:15378"/>
        <dbReference type="ChEBI" id="CHEBI:17408"/>
        <dbReference type="ChEBI" id="CHEBI:18035"/>
        <dbReference type="ChEBI" id="CHEBI:28868"/>
    </reaction>
</comment>
<comment type="catalytic activity">
    <reaction evidence="2">
        <text>a monoacylglycerol + H2O = glycerol + a fatty acid + H(+)</text>
        <dbReference type="Rhea" id="RHEA:15245"/>
        <dbReference type="ChEBI" id="CHEBI:15377"/>
        <dbReference type="ChEBI" id="CHEBI:15378"/>
        <dbReference type="ChEBI" id="CHEBI:17408"/>
        <dbReference type="ChEBI" id="CHEBI:17754"/>
        <dbReference type="ChEBI" id="CHEBI:28868"/>
    </reaction>
</comment>